<evidence type="ECO:0000256" key="14">
    <source>
        <dbReference type="PIRSR" id="PIRSR611281-4"/>
    </source>
</evidence>
<feature type="binding site" evidence="13">
    <location>
        <position position="418"/>
    </location>
    <ligand>
        <name>FAD</name>
        <dbReference type="ChEBI" id="CHEBI:57692"/>
    </ligand>
</feature>
<dbReference type="FunFam" id="1.20.58.100:FF:000001">
    <property type="entry name" value="Succinate dehydrogenase flavoprotein subunit (SdhA)"/>
    <property type="match status" value="1"/>
</dbReference>
<evidence type="ECO:0000256" key="2">
    <source>
        <dbReference type="ARBA" id="ARBA00008040"/>
    </source>
</evidence>
<dbReference type="UniPathway" id="UPA00223">
    <property type="reaction ID" value="UER01006"/>
</dbReference>
<sequence>MLPRVSAAACRAAPRYSPCRPSSSTSRDPWDVVDHTYDCVIVGSGGAGLRAALGLTERGYRTACISKVYPTRSHTVAAQGGVNAALGNMDSDDWRYHMYDTVKGSDWLGDQDAIHYMCREAPASVVELERYGVPFSRTPDGKIYQRAFGGQTLGNGGAEQARRTCACADRTGHAILQTLFGQALRRKCTFFQEFMALDLIMEQGECRGVVCYCTTDGTIHRFRSKNTVIATGGAGRLYAMATAGHVCTGDGGGMTLRAGLPLEDMEFVQFHPTGLYGVGCLITEGVRGEGGYLVNSKGERFMERYAPAHRDLASRDVVSRSMALEIREGRGCGPRKDHLLLKMSHLPRRVIDERLPGIAETASVFAGIDVHKDPIPVLPTAHYSMGGIPTNYHGEARGAQGPSGDLESVVPGLFSAGESACVSVHGANRLGANSLLDIIVFGRAAAAKIAQLSQPGEAQAPLPASAGEETIARLAGLIDSASRPATDGVSVAEIRREMQQTMQDHVSVFRTEQVLLDGAKKIEGLFSDMRTRMRLQDSSRIMNTELVDAMELENLMEQSLVTVHSALARKESRGAHAREDYPERDDLNWLKHTMAWLDHNSGKVRLAFRPVHMHTLDAAEVAPIPPRARKY</sequence>
<keyword evidence="7 15" id="KW-0249">Electron transport</keyword>
<accession>A0A0B5CXV5</accession>
<dbReference type="GO" id="GO:0005743">
    <property type="term" value="C:mitochondrial inner membrane"/>
    <property type="evidence" value="ECO:0007669"/>
    <property type="project" value="UniProtKB-SubCell"/>
</dbReference>
<dbReference type="InterPro" id="IPR030664">
    <property type="entry name" value="SdhA/FrdA/AprA"/>
</dbReference>
<evidence type="ECO:0000256" key="12">
    <source>
        <dbReference type="PIRSR" id="PIRSR611281-2"/>
    </source>
</evidence>
<dbReference type="InterPro" id="IPR027477">
    <property type="entry name" value="Succ_DH/fumarate_Rdtase_cat_sf"/>
</dbReference>
<proteinExistence type="evidence at transcript level"/>
<keyword evidence="15" id="KW-0809">Transit peptide</keyword>
<evidence type="ECO:0000256" key="8">
    <source>
        <dbReference type="ARBA" id="ARBA00023002"/>
    </source>
</evidence>
<name>A0A0B5CXV5_MASBA</name>
<feature type="binding site" evidence="12">
    <location>
        <position position="283"/>
    </location>
    <ligand>
        <name>substrate</name>
    </ligand>
</feature>
<evidence type="ECO:0000256" key="13">
    <source>
        <dbReference type="PIRSR" id="PIRSR611281-3"/>
    </source>
</evidence>
<feature type="binding site" evidence="13">
    <location>
        <begin position="43"/>
        <end position="48"/>
    </location>
    <ligand>
        <name>FAD</name>
        <dbReference type="ChEBI" id="CHEBI:57692"/>
    </ligand>
</feature>
<evidence type="ECO:0000313" key="18">
    <source>
        <dbReference type="EMBL" id="AJE29361.1"/>
    </source>
</evidence>
<dbReference type="SUPFAM" id="SSF56425">
    <property type="entry name" value="Succinate dehydrogenase/fumarate reductase flavoprotein, catalytic domain"/>
    <property type="match status" value="1"/>
</dbReference>
<dbReference type="InterPro" id="IPR015939">
    <property type="entry name" value="Fum_Rdtase/Succ_DH_flav-like_C"/>
</dbReference>
<dbReference type="PANTHER" id="PTHR11632">
    <property type="entry name" value="SUCCINATE DEHYDROGENASE 2 FLAVOPROTEIN SUBUNIT"/>
    <property type="match status" value="1"/>
</dbReference>
<dbReference type="NCBIfam" id="TIGR01812">
    <property type="entry name" value="sdhA_frdA_Gneg"/>
    <property type="match status" value="1"/>
</dbReference>
<dbReference type="Gene3D" id="1.20.58.100">
    <property type="entry name" value="Fumarate reductase/succinate dehydrogenase flavoprotein-like, C-terminal domain"/>
    <property type="match status" value="1"/>
</dbReference>
<dbReference type="PIRSF" id="PIRSF000171">
    <property type="entry name" value="SDHA_APRA_LASPO"/>
    <property type="match status" value="1"/>
</dbReference>
<dbReference type="InterPro" id="IPR011281">
    <property type="entry name" value="Succ_DH_flav_su_fwd"/>
</dbReference>
<comment type="function">
    <text evidence="15">Flavoprotein (FP) subunit of succinate dehydrogenase (SDH) that is involved in complex II of the mitochondrial electron transport chain and is responsible for transferring electrons from succinate to ubiquinone (coenzyme Q).</text>
</comment>
<feature type="binding site" evidence="13">
    <location>
        <begin position="434"/>
        <end position="435"/>
    </location>
    <ligand>
        <name>FAD</name>
        <dbReference type="ChEBI" id="CHEBI:57692"/>
    </ligand>
</feature>
<comment type="subcellular location">
    <subcellularLocation>
        <location evidence="1">Membrane</location>
        <topology evidence="1">Peripheral membrane protein</topology>
    </subcellularLocation>
    <subcellularLocation>
        <location evidence="15">Mitochondrion inner membrane</location>
        <topology evidence="15">Peripheral membrane protein</topology>
        <orientation evidence="15">Matrix side</orientation>
    </subcellularLocation>
</comment>
<dbReference type="InterPro" id="IPR003953">
    <property type="entry name" value="FAD-dep_OxRdtase_2_FAD-bd"/>
</dbReference>
<dbReference type="Gene3D" id="3.90.700.10">
    <property type="entry name" value="Succinate dehydrogenase/fumarate reductase flavoprotein, catalytic domain"/>
    <property type="match status" value="1"/>
</dbReference>
<dbReference type="InterPro" id="IPR014006">
    <property type="entry name" value="Succ_Dhase_FrdA_Gneg"/>
</dbReference>
<dbReference type="FunFam" id="3.50.50.60:FF:000026">
    <property type="entry name" value="Succinate dehydrogenase flavoprotein subunit"/>
    <property type="match status" value="1"/>
</dbReference>
<evidence type="ECO:0000259" key="17">
    <source>
        <dbReference type="Pfam" id="PF02910"/>
    </source>
</evidence>
<dbReference type="GO" id="GO:0006121">
    <property type="term" value="P:mitochondrial electron transport, succinate to ubiquinone"/>
    <property type="evidence" value="ECO:0007669"/>
    <property type="project" value="TreeGrafter"/>
</dbReference>
<dbReference type="FunFam" id="3.90.700.10:FF:000001">
    <property type="entry name" value="Mitochondrial succinate dehydrogenase flavoprotein subunit"/>
    <property type="match status" value="1"/>
</dbReference>
<dbReference type="GO" id="GO:0009055">
    <property type="term" value="F:electron transfer activity"/>
    <property type="evidence" value="ECO:0007669"/>
    <property type="project" value="TreeGrafter"/>
</dbReference>
<dbReference type="PANTHER" id="PTHR11632:SF51">
    <property type="entry name" value="SUCCINATE DEHYDROGENASE [UBIQUINONE] FLAVOPROTEIN SUBUNIT, MITOCHONDRIAL"/>
    <property type="match status" value="1"/>
</dbReference>
<protein>
    <recommendedName>
        <fullName evidence="15">Succinate dehydrogenase [ubiquinone] flavoprotein subunit, mitochondrial</fullName>
        <ecNumber evidence="15">1.3.5.1</ecNumber>
    </recommendedName>
</protein>
<evidence type="ECO:0000256" key="15">
    <source>
        <dbReference type="RuleBase" id="RU362051"/>
    </source>
</evidence>
<dbReference type="Gene3D" id="3.50.50.60">
    <property type="entry name" value="FAD/NAD(P)-binding domain"/>
    <property type="match status" value="1"/>
</dbReference>
<evidence type="ECO:0000256" key="6">
    <source>
        <dbReference type="ARBA" id="ARBA00022827"/>
    </source>
</evidence>
<keyword evidence="6 13" id="KW-0274">FAD</keyword>
<feature type="active site" description="Proton acceptor" evidence="11">
    <location>
        <position position="315"/>
    </location>
</feature>
<keyword evidence="8 15" id="KW-0560">Oxidoreductase</keyword>
<feature type="binding site" evidence="12">
    <location>
        <position position="429"/>
    </location>
    <ligand>
        <name>substrate</name>
    </ligand>
</feature>
<dbReference type="PROSITE" id="PS00504">
    <property type="entry name" value="FRD_SDH_FAD_BINDING"/>
    <property type="match status" value="1"/>
</dbReference>
<evidence type="ECO:0000256" key="4">
    <source>
        <dbReference type="ARBA" id="ARBA00022532"/>
    </source>
</evidence>
<evidence type="ECO:0000256" key="5">
    <source>
        <dbReference type="ARBA" id="ARBA00022630"/>
    </source>
</evidence>
<dbReference type="Pfam" id="PF02910">
    <property type="entry name" value="Succ_DH_flav_C"/>
    <property type="match status" value="1"/>
</dbReference>
<dbReference type="SUPFAM" id="SSF51905">
    <property type="entry name" value="FAD/NAD(P)-binding domain"/>
    <property type="match status" value="1"/>
</dbReference>
<feature type="binding site" evidence="12">
    <location>
        <position position="382"/>
    </location>
    <ligand>
        <name>substrate</name>
    </ligand>
</feature>
<keyword evidence="5 13" id="KW-0285">Flavoprotein</keyword>
<evidence type="ECO:0000256" key="3">
    <source>
        <dbReference type="ARBA" id="ARBA00022448"/>
    </source>
</evidence>
<dbReference type="NCBIfam" id="TIGR01816">
    <property type="entry name" value="sdhA_forward"/>
    <property type="match status" value="1"/>
</dbReference>
<reference evidence="18" key="2">
    <citation type="journal article" date="2015" name="Mol. Biol. Evol.">
        <title>Lateral gene transfer and gene duplication played a key role in the evolution of Mastigamoeba balamuthi hydrogenosomes.</title>
        <authorList>
            <person name="Nyvltova E."/>
            <person name="Stairs C.W."/>
            <person name="Hrdy I."/>
            <person name="Ridl J."/>
            <person name="Mach J."/>
            <person name="Paces J."/>
            <person name="Roger A.J."/>
            <person name="Tachezy J."/>
        </authorList>
    </citation>
    <scope>NUCLEOTIDE SEQUENCE</scope>
</reference>
<feature type="modified residue" description="Tele-8alpha-FAD histidine" evidence="14">
    <location>
        <position position="74"/>
    </location>
</feature>
<dbReference type="GO" id="GO:0008177">
    <property type="term" value="F:succinate dehydrogenase (quinone) activity"/>
    <property type="evidence" value="ECO:0007669"/>
    <property type="project" value="UniProtKB-EC"/>
</dbReference>
<dbReference type="EC" id="1.3.5.1" evidence="15"/>
<evidence type="ECO:0000256" key="9">
    <source>
        <dbReference type="ARBA" id="ARBA00023136"/>
    </source>
</evidence>
<evidence type="ECO:0000256" key="1">
    <source>
        <dbReference type="ARBA" id="ARBA00004170"/>
    </source>
</evidence>
<keyword evidence="3 15" id="KW-0813">Transport</keyword>
<feature type="binding site" evidence="12">
    <location>
        <position position="271"/>
    </location>
    <ligand>
        <name>substrate</name>
    </ligand>
</feature>
<dbReference type="Gene3D" id="4.10.80.40">
    <property type="entry name" value="succinate dehydrogenase protein domain"/>
    <property type="match status" value="1"/>
</dbReference>
<comment type="cofactor">
    <cofactor evidence="13">
        <name>FAD</name>
        <dbReference type="ChEBI" id="CHEBI:57692"/>
    </cofactor>
    <text evidence="13">Flavinylated by SdhE, about 5% flavinylation occurs in the absence of SdhE.</text>
</comment>
<dbReference type="VEuPathDB" id="AmoebaDB:MBAL_000152"/>
<reference evidence="18" key="1">
    <citation type="submission" date="2014-06" db="EMBL/GenBank/DDBJ databases">
        <authorList>
            <person name="Nyvltova E.W."/>
            <person name="Stairs C."/>
            <person name="Hrdy I."/>
            <person name="Pacesc J."/>
            <person name="Roger A.J."/>
            <person name="Tachezy J."/>
        </authorList>
    </citation>
    <scope>NUCLEOTIDE SEQUENCE</scope>
</reference>
<dbReference type="InterPro" id="IPR036188">
    <property type="entry name" value="FAD/NAD-bd_sf"/>
</dbReference>
<comment type="pathway">
    <text evidence="15">Carbohydrate metabolism; tricarboxylic acid cycle; fumarate from succinate (eukaryal route): step 1/1.</text>
</comment>
<dbReference type="SUPFAM" id="SSF46977">
    <property type="entry name" value="Succinate dehydrogenase/fumarate reductase flavoprotein C-terminal domain"/>
    <property type="match status" value="1"/>
</dbReference>
<keyword evidence="9 15" id="KW-0472">Membrane</keyword>
<dbReference type="AlphaFoldDB" id="A0A0B5CXV5"/>
<dbReference type="EMBL" id="KJ993872">
    <property type="protein sequence ID" value="AJE29361.1"/>
    <property type="molecule type" value="mRNA"/>
</dbReference>
<dbReference type="GO" id="GO:0006099">
    <property type="term" value="P:tricarboxylic acid cycle"/>
    <property type="evidence" value="ECO:0007669"/>
    <property type="project" value="UniProtKB-UniPathway"/>
</dbReference>
<comment type="catalytic activity">
    <reaction evidence="10 15">
        <text>a quinone + succinate = fumarate + a quinol</text>
        <dbReference type="Rhea" id="RHEA:40523"/>
        <dbReference type="ChEBI" id="CHEBI:24646"/>
        <dbReference type="ChEBI" id="CHEBI:29806"/>
        <dbReference type="ChEBI" id="CHEBI:30031"/>
        <dbReference type="ChEBI" id="CHEBI:132124"/>
        <dbReference type="EC" id="1.3.5.1"/>
    </reaction>
</comment>
<keyword evidence="4 15" id="KW-0816">Tricarboxylic acid cycle</keyword>
<dbReference type="Pfam" id="PF00890">
    <property type="entry name" value="FAD_binding_2"/>
    <property type="match status" value="1"/>
</dbReference>
<evidence type="ECO:0000256" key="7">
    <source>
        <dbReference type="ARBA" id="ARBA00022982"/>
    </source>
</evidence>
<evidence type="ECO:0000256" key="10">
    <source>
        <dbReference type="ARBA" id="ARBA00049220"/>
    </source>
</evidence>
<dbReference type="GO" id="GO:0050660">
    <property type="term" value="F:flavin adenine dinucleotide binding"/>
    <property type="evidence" value="ECO:0007669"/>
    <property type="project" value="InterPro"/>
</dbReference>
<comment type="similarity">
    <text evidence="2 15">Belongs to the FAD-dependent oxidoreductase 2 family. FRD/SDH subfamily.</text>
</comment>
<feature type="domain" description="Fumarate reductase/succinate dehydrogenase flavoprotein-like C-terminal" evidence="17">
    <location>
        <begin position="495"/>
        <end position="631"/>
    </location>
</feature>
<dbReference type="InterPro" id="IPR003952">
    <property type="entry name" value="FRD_SDH_FAD_BS"/>
</dbReference>
<feature type="binding site" evidence="13">
    <location>
        <position position="250"/>
    </location>
    <ligand>
        <name>FAD</name>
        <dbReference type="ChEBI" id="CHEBI:57692"/>
    </ligand>
</feature>
<dbReference type="InterPro" id="IPR037099">
    <property type="entry name" value="Fum_R/Succ_DH_flav-like_C_sf"/>
</dbReference>
<feature type="domain" description="FAD-dependent oxidoreductase 2 FAD-binding" evidence="16">
    <location>
        <begin position="38"/>
        <end position="435"/>
    </location>
</feature>
<evidence type="ECO:0000259" key="16">
    <source>
        <dbReference type="Pfam" id="PF00890"/>
    </source>
</evidence>
<feature type="binding site" evidence="13">
    <location>
        <begin position="66"/>
        <end position="81"/>
    </location>
    <ligand>
        <name>FAD</name>
        <dbReference type="ChEBI" id="CHEBI:57692"/>
    </ligand>
</feature>
<organism evidence="18">
    <name type="scientific">Mastigamoeba balamuthi</name>
    <name type="common">Phreatamoeba balamuthi</name>
    <dbReference type="NCBI Taxonomy" id="108607"/>
    <lineage>
        <taxon>Eukaryota</taxon>
        <taxon>Amoebozoa</taxon>
        <taxon>Evosea</taxon>
        <taxon>Archamoebae</taxon>
        <taxon>Mastigamoebida</taxon>
        <taxon>Mastigamoebidae</taxon>
        <taxon>Mastigamoeba</taxon>
    </lineage>
</organism>
<dbReference type="FunFam" id="4.10.80.40:FF:000002">
    <property type="entry name" value="Succinate dehydrogenase [ubiquinone] flavoprotein subunit, mitochondrial"/>
    <property type="match status" value="1"/>
</dbReference>
<evidence type="ECO:0000256" key="11">
    <source>
        <dbReference type="PIRSR" id="PIRSR000171-1"/>
    </source>
</evidence>